<organism evidence="3 4">
    <name type="scientific">Pseudomonas tohonis</name>
    <dbReference type="NCBI Taxonomy" id="2725477"/>
    <lineage>
        <taxon>Bacteria</taxon>
        <taxon>Pseudomonadati</taxon>
        <taxon>Pseudomonadota</taxon>
        <taxon>Gammaproteobacteria</taxon>
        <taxon>Pseudomonadales</taxon>
        <taxon>Pseudomonadaceae</taxon>
        <taxon>Pseudomonas</taxon>
    </lineage>
</organism>
<dbReference type="PANTHER" id="PTHR35149:SF2">
    <property type="entry name" value="DUF262 DOMAIN-CONTAINING PROTEIN"/>
    <property type="match status" value="1"/>
</dbReference>
<proteinExistence type="predicted"/>
<dbReference type="Pfam" id="PF25202">
    <property type="entry name" value="DUF7834"/>
    <property type="match status" value="1"/>
</dbReference>
<dbReference type="Proteomes" id="UP001054892">
    <property type="component" value="Unassembled WGS sequence"/>
</dbReference>
<dbReference type="InterPro" id="IPR057156">
    <property type="entry name" value="DUF7834"/>
</dbReference>
<gene>
    <name evidence="3" type="ORF">TUM20286_48090</name>
</gene>
<reference evidence="3 4" key="1">
    <citation type="submission" date="2021-12" db="EMBL/GenBank/DDBJ databases">
        <title>Characterization of novel class B3 metallo-beta-lactamase from novel Pseudomonas species.</title>
        <authorList>
            <person name="Yamada K."/>
            <person name="Aoki K."/>
            <person name="Ishii Y."/>
        </authorList>
    </citation>
    <scope>NUCLEOTIDE SEQUENCE [LARGE SCALE GENOMIC DNA]</scope>
    <source>
        <strain evidence="3 4">TUM20286</strain>
    </source>
</reference>
<dbReference type="InterPro" id="IPR004919">
    <property type="entry name" value="GmrSD_N"/>
</dbReference>
<feature type="domain" description="DUF7834" evidence="2">
    <location>
        <begin position="214"/>
        <end position="435"/>
    </location>
</feature>
<dbReference type="PANTHER" id="PTHR35149">
    <property type="entry name" value="SLL5132 PROTEIN"/>
    <property type="match status" value="1"/>
</dbReference>
<accession>A0ABQ4W6F4</accession>
<feature type="domain" description="GmrSD restriction endonucleases N-terminal" evidence="1">
    <location>
        <begin position="47"/>
        <end position="206"/>
    </location>
</feature>
<name>A0ABQ4W6F4_9PSED</name>
<sequence length="492" mass="56147">MNEWLKDEYKPAASSPSSPDIVVASTSLAALLGGEPILGSNDQLISGRLNIPEYQRPYRWQTKHLKRLLDDLTEFFSPAANVALPQHDFYLGSIIVHQTREQGRRKEVLNIIDGQQRLISMALLAYLLDERALANSVSLVAPETQKRAHLNLKWLEQQQLPEVDFTRVNVTLVVTRLEDDAYRFFETQNTGGVRLGGADIIKAHHLRAVPQEDQDDHARRWEAWGDLSDLIDAVMKARHWQTLNWRGLSGQDQPVQAREEVVTELAERTGRGIDLAYRTVIISPTRSGQTLHMASCGYTMRQPLNAGVNAIHYLEYFQNLRERLLVTRREKGLAPFYDFYDDLVVKANGSKFLRKLFDCAVLLYASKFGYRQLPEAGPWLFQVVFAPRVINEKAVREDTAQSFVRTTPLLDWIAGSFTHDQLIETLKGFSYRVSNRVDNNSVKYRFVRAVQTYFSIPSIQPGEQLSDDYDTQLKQAITLKLETLRLNQGDAQ</sequence>
<evidence type="ECO:0000259" key="2">
    <source>
        <dbReference type="Pfam" id="PF25202"/>
    </source>
</evidence>
<protein>
    <recommendedName>
        <fullName evidence="5">DUF262 domain-containing protein</fullName>
    </recommendedName>
</protein>
<dbReference type="RefSeq" id="WP_094776020.1">
    <property type="nucleotide sequence ID" value="NZ_BQKM01000015.1"/>
</dbReference>
<evidence type="ECO:0000313" key="3">
    <source>
        <dbReference type="EMBL" id="GJN55057.1"/>
    </source>
</evidence>
<evidence type="ECO:0000259" key="1">
    <source>
        <dbReference type="Pfam" id="PF03235"/>
    </source>
</evidence>
<keyword evidence="4" id="KW-1185">Reference proteome</keyword>
<dbReference type="Pfam" id="PF03235">
    <property type="entry name" value="GmrSD_N"/>
    <property type="match status" value="1"/>
</dbReference>
<evidence type="ECO:0008006" key="5">
    <source>
        <dbReference type="Google" id="ProtNLM"/>
    </source>
</evidence>
<comment type="caution">
    <text evidence="3">The sequence shown here is derived from an EMBL/GenBank/DDBJ whole genome shotgun (WGS) entry which is preliminary data.</text>
</comment>
<evidence type="ECO:0000313" key="4">
    <source>
        <dbReference type="Proteomes" id="UP001054892"/>
    </source>
</evidence>
<dbReference type="EMBL" id="BQKM01000015">
    <property type="protein sequence ID" value="GJN55057.1"/>
    <property type="molecule type" value="Genomic_DNA"/>
</dbReference>